<evidence type="ECO:0000313" key="2">
    <source>
        <dbReference type="Proteomes" id="UP000245783"/>
    </source>
</evidence>
<reference evidence="1 2" key="1">
    <citation type="journal article" date="2018" name="Mol. Biol. Evol.">
        <title>Broad Genomic Sampling Reveals a Smut Pathogenic Ancestry of the Fungal Clade Ustilaginomycotina.</title>
        <authorList>
            <person name="Kijpornyongpan T."/>
            <person name="Mondo S.J."/>
            <person name="Barry K."/>
            <person name="Sandor L."/>
            <person name="Lee J."/>
            <person name="Lipzen A."/>
            <person name="Pangilinan J."/>
            <person name="LaButti K."/>
            <person name="Hainaut M."/>
            <person name="Henrissat B."/>
            <person name="Grigoriev I.V."/>
            <person name="Spatafora J.W."/>
            <person name="Aime M.C."/>
        </authorList>
    </citation>
    <scope>NUCLEOTIDE SEQUENCE [LARGE SCALE GENOMIC DNA]</scope>
    <source>
        <strain evidence="1 2">MCA 4658</strain>
    </source>
</reference>
<dbReference type="AlphaFoldDB" id="A0A316VTX8"/>
<proteinExistence type="predicted"/>
<protein>
    <submittedName>
        <fullName evidence="1">Uncharacterized protein</fullName>
    </submittedName>
</protein>
<dbReference type="InParanoid" id="A0A316VTX8"/>
<dbReference type="Proteomes" id="UP000245783">
    <property type="component" value="Unassembled WGS sequence"/>
</dbReference>
<organism evidence="1 2">
    <name type="scientific">Ceraceosorus guamensis</name>
    <dbReference type="NCBI Taxonomy" id="1522189"/>
    <lineage>
        <taxon>Eukaryota</taxon>
        <taxon>Fungi</taxon>
        <taxon>Dikarya</taxon>
        <taxon>Basidiomycota</taxon>
        <taxon>Ustilaginomycotina</taxon>
        <taxon>Exobasidiomycetes</taxon>
        <taxon>Ceraceosorales</taxon>
        <taxon>Ceraceosoraceae</taxon>
        <taxon>Ceraceosorus</taxon>
    </lineage>
</organism>
<keyword evidence="2" id="KW-1185">Reference proteome</keyword>
<dbReference type="GeneID" id="37039362"/>
<dbReference type="EMBL" id="KZ819511">
    <property type="protein sequence ID" value="PWN38955.1"/>
    <property type="molecule type" value="Genomic_DNA"/>
</dbReference>
<evidence type="ECO:0000313" key="1">
    <source>
        <dbReference type="EMBL" id="PWN38955.1"/>
    </source>
</evidence>
<gene>
    <name evidence="1" type="ORF">IE81DRAFT_62735</name>
</gene>
<sequence>MIIQLLSTARRRKSSTVVQDWAIFLLYEIKASLHTAQIVTPTLVAARARLSNTKGTACSGLRSRLLILGVSSLPLLAELCPARSRLANERSAAYTSLRRPTWTQVHCTSMSELKKRCDLAPRWRSVDNVKRTRSDTTEQECRVERNRYAAAYHMPYCRAAPAQMAIARCFRGDAKPMPALRLMNGMPSLCPYVAHPTRRNE</sequence>
<accession>A0A316VTX8</accession>
<dbReference type="RefSeq" id="XP_025366115.1">
    <property type="nucleotide sequence ID" value="XM_025517492.1"/>
</dbReference>
<name>A0A316VTX8_9BASI</name>